<keyword evidence="1" id="KW-0812">Transmembrane</keyword>
<keyword evidence="1" id="KW-0472">Membrane</keyword>
<sequence length="445" mass="47131">MRTLVAGLVLAHFPAPTPVSIDTYLDQALDVTGLPGVSVVVTRGDEIVHATGAGHDAHGGAVTENTPMRVASVSKSFTAAAVMTLVEDGRVGLDDEVHDRLAQIPPRITVRHLLNQTSGISDDSVDIGQLTGARTLAEYVGLLPPVDVAEPGTRFAYSNVNYNVAARLVEVVSGQSYGDYLRRHVFEPLGMHDSLAGGDAPNGFNSLYGIWFDRPELDDGPAVGGSGTVITTAHDMGRWLVAQNGHGPFATESLHAMHEPSGVHDYGMGWQRDGNGMLVHSGNLWTYNAIQAIDPESGYGYAVMTNGAALVDDTGTILAGLIALSRGRTPAEPGGSRQLVDWVLAAIGLLAVALGGLGVVRARRWAERRHGRRPWLTVARLVVVTLPAVLFAFYPQVVSFVSSGRTVLWAQLGYFALTLTVTLAAAALAGLAVLTARVVRLVSVW</sequence>
<gene>
    <name evidence="3" type="ORF">BBK82_41490</name>
</gene>
<keyword evidence="4" id="KW-1185">Reference proteome</keyword>
<name>A0A1B2HUR1_9PSEU</name>
<dbReference type="Proteomes" id="UP000093053">
    <property type="component" value="Chromosome"/>
</dbReference>
<organism evidence="3 4">
    <name type="scientific">Lentzea guizhouensis</name>
    <dbReference type="NCBI Taxonomy" id="1586287"/>
    <lineage>
        <taxon>Bacteria</taxon>
        <taxon>Bacillati</taxon>
        <taxon>Actinomycetota</taxon>
        <taxon>Actinomycetes</taxon>
        <taxon>Pseudonocardiales</taxon>
        <taxon>Pseudonocardiaceae</taxon>
        <taxon>Lentzea</taxon>
    </lineage>
</organism>
<dbReference type="PANTHER" id="PTHR46825:SF9">
    <property type="entry name" value="BETA-LACTAMASE-RELATED DOMAIN-CONTAINING PROTEIN"/>
    <property type="match status" value="1"/>
</dbReference>
<dbReference type="RefSeq" id="WP_065919809.1">
    <property type="nucleotide sequence ID" value="NZ_CP016793.1"/>
</dbReference>
<dbReference type="InterPro" id="IPR050491">
    <property type="entry name" value="AmpC-like"/>
</dbReference>
<evidence type="ECO:0000259" key="2">
    <source>
        <dbReference type="Pfam" id="PF00144"/>
    </source>
</evidence>
<proteinExistence type="predicted"/>
<dbReference type="Pfam" id="PF00144">
    <property type="entry name" value="Beta-lactamase"/>
    <property type="match status" value="1"/>
</dbReference>
<evidence type="ECO:0000313" key="3">
    <source>
        <dbReference type="EMBL" id="ANZ41474.1"/>
    </source>
</evidence>
<feature type="transmembrane region" description="Helical" evidence="1">
    <location>
        <begin position="342"/>
        <end position="362"/>
    </location>
</feature>
<dbReference type="InterPro" id="IPR001466">
    <property type="entry name" value="Beta-lactam-related"/>
</dbReference>
<dbReference type="AlphaFoldDB" id="A0A1B2HUR1"/>
<dbReference type="STRING" id="1586287.BBK82_41490"/>
<dbReference type="SUPFAM" id="SSF56601">
    <property type="entry name" value="beta-lactamase/transpeptidase-like"/>
    <property type="match status" value="1"/>
</dbReference>
<dbReference type="KEGG" id="led:BBK82_41490"/>
<dbReference type="EMBL" id="CP016793">
    <property type="protein sequence ID" value="ANZ41474.1"/>
    <property type="molecule type" value="Genomic_DNA"/>
</dbReference>
<accession>A0A1B2HUR1</accession>
<feature type="transmembrane region" description="Helical" evidence="1">
    <location>
        <begin position="374"/>
        <end position="394"/>
    </location>
</feature>
<evidence type="ECO:0000256" key="1">
    <source>
        <dbReference type="SAM" id="Phobius"/>
    </source>
</evidence>
<dbReference type="OrthoDB" id="3174977at2"/>
<keyword evidence="1" id="KW-1133">Transmembrane helix</keyword>
<evidence type="ECO:0000313" key="4">
    <source>
        <dbReference type="Proteomes" id="UP000093053"/>
    </source>
</evidence>
<reference evidence="3 4" key="1">
    <citation type="submission" date="2016-07" db="EMBL/GenBank/DDBJ databases">
        <title>Complete genome sequence of the Lentzea guizhouensis DHS C013.</title>
        <authorList>
            <person name="Cao C."/>
        </authorList>
    </citation>
    <scope>NUCLEOTIDE SEQUENCE [LARGE SCALE GENOMIC DNA]</scope>
    <source>
        <strain evidence="3 4">DHS C013</strain>
    </source>
</reference>
<feature type="transmembrane region" description="Helical" evidence="1">
    <location>
        <begin position="414"/>
        <end position="439"/>
    </location>
</feature>
<protein>
    <recommendedName>
        <fullName evidence="2">Beta-lactamase-related domain-containing protein</fullName>
    </recommendedName>
</protein>
<dbReference type="Gene3D" id="3.40.710.10">
    <property type="entry name" value="DD-peptidase/beta-lactamase superfamily"/>
    <property type="match status" value="1"/>
</dbReference>
<dbReference type="PANTHER" id="PTHR46825">
    <property type="entry name" value="D-ALANYL-D-ALANINE-CARBOXYPEPTIDASE/ENDOPEPTIDASE AMPH"/>
    <property type="match status" value="1"/>
</dbReference>
<feature type="domain" description="Beta-lactamase-related" evidence="2">
    <location>
        <begin position="22"/>
        <end position="310"/>
    </location>
</feature>
<dbReference type="InterPro" id="IPR012338">
    <property type="entry name" value="Beta-lactam/transpept-like"/>
</dbReference>